<reference evidence="1" key="2">
    <citation type="submission" date="2020-11" db="EMBL/GenBank/DDBJ databases">
        <authorList>
            <person name="McCartney M.A."/>
            <person name="Auch B."/>
            <person name="Kono T."/>
            <person name="Mallez S."/>
            <person name="Becker A."/>
            <person name="Gohl D.M."/>
            <person name="Silverstein K.A.T."/>
            <person name="Koren S."/>
            <person name="Bechman K.B."/>
            <person name="Herman A."/>
            <person name="Abrahante J.E."/>
            <person name="Garbe J."/>
        </authorList>
    </citation>
    <scope>NUCLEOTIDE SEQUENCE</scope>
    <source>
        <strain evidence="1">Duluth1</strain>
        <tissue evidence="1">Whole animal</tissue>
    </source>
</reference>
<keyword evidence="2" id="KW-1185">Reference proteome</keyword>
<evidence type="ECO:0000313" key="2">
    <source>
        <dbReference type="Proteomes" id="UP000828390"/>
    </source>
</evidence>
<reference evidence="1" key="1">
    <citation type="journal article" date="2019" name="bioRxiv">
        <title>The Genome of the Zebra Mussel, Dreissena polymorpha: A Resource for Invasive Species Research.</title>
        <authorList>
            <person name="McCartney M.A."/>
            <person name="Auch B."/>
            <person name="Kono T."/>
            <person name="Mallez S."/>
            <person name="Zhang Y."/>
            <person name="Obille A."/>
            <person name="Becker A."/>
            <person name="Abrahante J.E."/>
            <person name="Garbe J."/>
            <person name="Badalamenti J.P."/>
            <person name="Herman A."/>
            <person name="Mangelson H."/>
            <person name="Liachko I."/>
            <person name="Sullivan S."/>
            <person name="Sone E.D."/>
            <person name="Koren S."/>
            <person name="Silverstein K.A.T."/>
            <person name="Beckman K.B."/>
            <person name="Gohl D.M."/>
        </authorList>
    </citation>
    <scope>NUCLEOTIDE SEQUENCE</scope>
    <source>
        <strain evidence="1">Duluth1</strain>
        <tissue evidence="1">Whole animal</tissue>
    </source>
</reference>
<sequence length="85" mass="9371">MHFSSTQSNPAQSGKKGTLLTNSLIPRVEQFSERCGGALSLYQHGALLVRRQLTQNACCNTLDVLNRRAQQLKLHLVNIILVVGI</sequence>
<evidence type="ECO:0000313" key="1">
    <source>
        <dbReference type="EMBL" id="KAH3819184.1"/>
    </source>
</evidence>
<dbReference type="EMBL" id="JAIWYP010000005">
    <property type="protein sequence ID" value="KAH3819184.1"/>
    <property type="molecule type" value="Genomic_DNA"/>
</dbReference>
<organism evidence="1 2">
    <name type="scientific">Dreissena polymorpha</name>
    <name type="common">Zebra mussel</name>
    <name type="synonym">Mytilus polymorpha</name>
    <dbReference type="NCBI Taxonomy" id="45954"/>
    <lineage>
        <taxon>Eukaryota</taxon>
        <taxon>Metazoa</taxon>
        <taxon>Spiralia</taxon>
        <taxon>Lophotrochozoa</taxon>
        <taxon>Mollusca</taxon>
        <taxon>Bivalvia</taxon>
        <taxon>Autobranchia</taxon>
        <taxon>Heteroconchia</taxon>
        <taxon>Euheterodonta</taxon>
        <taxon>Imparidentia</taxon>
        <taxon>Neoheterodontei</taxon>
        <taxon>Myida</taxon>
        <taxon>Dreissenoidea</taxon>
        <taxon>Dreissenidae</taxon>
        <taxon>Dreissena</taxon>
    </lineage>
</organism>
<dbReference type="AlphaFoldDB" id="A0A9D4JQL4"/>
<protein>
    <submittedName>
        <fullName evidence="1">Uncharacterized protein</fullName>
    </submittedName>
</protein>
<dbReference type="Proteomes" id="UP000828390">
    <property type="component" value="Unassembled WGS sequence"/>
</dbReference>
<comment type="caution">
    <text evidence="1">The sequence shown here is derived from an EMBL/GenBank/DDBJ whole genome shotgun (WGS) entry which is preliminary data.</text>
</comment>
<accession>A0A9D4JQL4</accession>
<gene>
    <name evidence="1" type="ORF">DPMN_120917</name>
</gene>
<name>A0A9D4JQL4_DREPO</name>
<proteinExistence type="predicted"/>